<evidence type="ECO:0000256" key="3">
    <source>
        <dbReference type="ARBA" id="ARBA00022763"/>
    </source>
</evidence>
<dbReference type="InterPro" id="IPR000212">
    <property type="entry name" value="DNA_helicase_UvrD/REP"/>
</dbReference>
<keyword evidence="7 9" id="KW-0067">ATP-binding</keyword>
<feature type="binding site" evidence="9">
    <location>
        <begin position="14"/>
        <end position="21"/>
    </location>
    <ligand>
        <name>ATP</name>
        <dbReference type="ChEBI" id="CHEBI:30616"/>
    </ligand>
</feature>
<feature type="compositionally biased region" description="Low complexity" evidence="10">
    <location>
        <begin position="948"/>
        <end position="976"/>
    </location>
</feature>
<evidence type="ECO:0000256" key="5">
    <source>
        <dbReference type="ARBA" id="ARBA00022806"/>
    </source>
</evidence>
<dbReference type="GO" id="GO:0003677">
    <property type="term" value="F:DNA binding"/>
    <property type="evidence" value="ECO:0007669"/>
    <property type="project" value="InterPro"/>
</dbReference>
<dbReference type="Gene3D" id="3.40.50.300">
    <property type="entry name" value="P-loop containing nucleotide triphosphate hydrolases"/>
    <property type="match status" value="3"/>
</dbReference>
<dbReference type="Pfam" id="PF12705">
    <property type="entry name" value="PDDEXK_1"/>
    <property type="match status" value="1"/>
</dbReference>
<name>W4NA30_9BIFI</name>
<dbReference type="eggNOG" id="COG0210">
    <property type="taxonomic scope" value="Bacteria"/>
</dbReference>
<dbReference type="Pfam" id="PF00580">
    <property type="entry name" value="UvrD-helicase"/>
    <property type="match status" value="1"/>
</dbReference>
<keyword evidence="1" id="KW-0540">Nuclease</keyword>
<dbReference type="PANTHER" id="PTHR11070">
    <property type="entry name" value="UVRD / RECB / PCRA DNA HELICASE FAMILY MEMBER"/>
    <property type="match status" value="1"/>
</dbReference>
<evidence type="ECO:0000256" key="7">
    <source>
        <dbReference type="ARBA" id="ARBA00022840"/>
    </source>
</evidence>
<comment type="caution">
    <text evidence="12">The sequence shown here is derived from an EMBL/GenBank/DDBJ whole genome shotgun (WGS) entry which is preliminary data.</text>
</comment>
<organism evidence="12 13">
    <name type="scientific">Bifidobacterium moukalabense DSM 27321</name>
    <dbReference type="NCBI Taxonomy" id="1435051"/>
    <lineage>
        <taxon>Bacteria</taxon>
        <taxon>Bacillati</taxon>
        <taxon>Actinomycetota</taxon>
        <taxon>Actinomycetes</taxon>
        <taxon>Bifidobacteriales</taxon>
        <taxon>Bifidobacteriaceae</taxon>
        <taxon>Bifidobacterium</taxon>
    </lineage>
</organism>
<evidence type="ECO:0000256" key="4">
    <source>
        <dbReference type="ARBA" id="ARBA00022801"/>
    </source>
</evidence>
<evidence type="ECO:0000256" key="6">
    <source>
        <dbReference type="ARBA" id="ARBA00022839"/>
    </source>
</evidence>
<dbReference type="STRING" id="1435051.BMOU_0656"/>
<dbReference type="GO" id="GO:0005524">
    <property type="term" value="F:ATP binding"/>
    <property type="evidence" value="ECO:0007669"/>
    <property type="project" value="UniProtKB-UniRule"/>
</dbReference>
<evidence type="ECO:0000256" key="8">
    <source>
        <dbReference type="ARBA" id="ARBA00023204"/>
    </source>
</evidence>
<dbReference type="Gene3D" id="1.10.486.10">
    <property type="entry name" value="PCRA, domain 4"/>
    <property type="match status" value="1"/>
</dbReference>
<dbReference type="EMBL" id="AZMV01000002">
    <property type="protein sequence ID" value="ETY71917.1"/>
    <property type="molecule type" value="Genomic_DNA"/>
</dbReference>
<sequence length="1409" mass="152536">MALDDLSDVTLVAGAPRSGKTEFALRTLIAAMRRYGDTQAVMTVSGRQIADDLGDRVIRELSAISQARPVTTLAAVAFRIVTAVRSHAGLPLPKLLNGAEQDVIIRRVLASHVDHTNRGDACAVCDLLRTYFAVADWSGMVADDSTDAFANQLRDMLARMNEIGAKPELEDELIARAASKDGTLNERHERMRTQWRLAFALRAEYDEAIRAAYPGEYRLDASQLMVDAAATVAQAGSEDLPRLLIVDDFQDATLAGFDMLAALHERGVRLLLVGNPDESVQTFRGSYPEYLFNAAQSRLGARLERIDVTETERRKPVYRTLAASRVSLSIASTEPTDEALPNRPGKMPALPGALPIETVPTGGLADGVSPDDGSIGTAMYRSAVEELDDVVWKIKTEHLQHSRDWNDMAVIAHDNDTVRTFGERLRADGVPVRYSSVTRPLKDEPFVQGLFALIELAELKRRTIAASTMGLRAAGAYVRSRVALIMGSPLITVGGDARHEGRPARLATIESAMNALGSLAAVLESDDSDALDDSGRADVAKQALLPRLIADWRDYAADFRAVRESVPADSDTPTIAVDDSLISGELPGSADSDDSRDPADLPFGMEALYVLLLEGNTVRVLDAIASVLGADPQSKAFASLWKVLDKTIEAERKLISHEPQYVLDCAWTACNKAQVWQRVSLENSAAGRAANDRLDAAMRLFSYASGDESNGVMAAHTIGAFIEQVRALTIEADSLAHTAPIDQAVTLTTPTGAAGRHWNLVFLPALQQGQWPNLAPRNTLFGGESLADVMLHGELRDDIVTSAGRQDAQMAAVLASEQKSFLVALTRADECAVLSAVLNDDNVPSDFLYGYLPERFDRDRDADPEHRDYAMVGGAGEFNGLDADPRGLVAAARSMLATEPAGSAKAKDAAAALALLAQHGIAAADPAYWPFAWNADDAESSTIDTEPSTVAAGSTVSVSTTDPAHQSGAFADSAGFSAGGGNPFAAAAQPRRDASGGHDRHRDGDVVTLSPSAVDRLWACPVCWMLENRFAGPRPGNVDTNFGSIIHEVAQRATEAHLDLPQRHTQLSDADNIDMIFDWMFDEYGKLRGDLNAIADPEQRYRALRKDEQAAEALHNIATYFVNSNRSGYPAKNADRFEVGKLTEAEPELQFTARFGFDDVLEAYNAIEGVDPIGRGELISLMGLLVGGWPEDGMTERLTVRLTGRIDRLERRVLNGGGEQVRLIDYKTGKPPSGQDMFSDLQLVCYQLGLAFPEEGPRGAQAIAHMPNIGQSALFHVMHSTAPAPRGTAQGEEAYHQQALFANGSLNAGRYVSRLCLPTLDKLFVDDLDGAERPETVGDEHWRQFLELRPTMAVWSLTMIARVFYAAAASRAGRITARPTVKHRDSCRNKAVCPACAGEQNTVFERRVA</sequence>
<dbReference type="InterPro" id="IPR027417">
    <property type="entry name" value="P-loop_NTPase"/>
</dbReference>
<dbReference type="PROSITE" id="PS51198">
    <property type="entry name" value="UVRD_HELICASE_ATP_BIND"/>
    <property type="match status" value="1"/>
</dbReference>
<dbReference type="InterPro" id="IPR013986">
    <property type="entry name" value="DExx_box_DNA_helicase_dom_sf"/>
</dbReference>
<feature type="domain" description="UvrD-like helicase ATP-binding" evidence="11">
    <location>
        <begin position="1"/>
        <end position="315"/>
    </location>
</feature>
<dbReference type="eggNOG" id="COG2887">
    <property type="taxonomic scope" value="Bacteria"/>
</dbReference>
<keyword evidence="6" id="KW-0269">Exonuclease</keyword>
<dbReference type="GO" id="GO:0003678">
    <property type="term" value="F:DNA helicase activity"/>
    <property type="evidence" value="ECO:0007669"/>
    <property type="project" value="InterPro"/>
</dbReference>
<dbReference type="GO" id="GO:0004527">
    <property type="term" value="F:exonuclease activity"/>
    <property type="evidence" value="ECO:0007669"/>
    <property type="project" value="UniProtKB-KW"/>
</dbReference>
<keyword evidence="3" id="KW-0227">DNA damage</keyword>
<evidence type="ECO:0000256" key="2">
    <source>
        <dbReference type="ARBA" id="ARBA00022741"/>
    </source>
</evidence>
<evidence type="ECO:0000259" key="11">
    <source>
        <dbReference type="PROSITE" id="PS51198"/>
    </source>
</evidence>
<reference evidence="12 13" key="1">
    <citation type="journal article" date="2014" name="Genome Announc.">
        <title>The Genome Sequence of Bifidobacterium moukalabense DSM 27321 Highlights the Close Phylogenetic Relatedness with the Bifidobacterium dentium Taxon.</title>
        <authorList>
            <person name="Lugli G.A."/>
            <person name="Duranti S."/>
            <person name="Milani C."/>
            <person name="Turroni F."/>
            <person name="Viappiani A."/>
            <person name="Mangifesta M."/>
            <person name="van Sinderen D."/>
            <person name="Ventura M."/>
        </authorList>
    </citation>
    <scope>NUCLEOTIDE SEQUENCE [LARGE SCALE GENOMIC DNA]</scope>
    <source>
        <strain evidence="12 13">DSM 27321</strain>
    </source>
</reference>
<dbReference type="InterPro" id="IPR038726">
    <property type="entry name" value="PDDEXK_AddAB-type"/>
</dbReference>
<protein>
    <submittedName>
        <fullName evidence="12">ATP-dependent DNA helicase</fullName>
    </submittedName>
</protein>
<feature type="region of interest" description="Disordered" evidence="10">
    <location>
        <begin position="942"/>
        <end position="1006"/>
    </location>
</feature>
<feature type="compositionally biased region" description="Basic and acidic residues" evidence="10">
    <location>
        <begin position="990"/>
        <end position="1005"/>
    </location>
</feature>
<keyword evidence="13" id="KW-1185">Reference proteome</keyword>
<dbReference type="PATRIC" id="fig|1435051.3.peg.655"/>
<evidence type="ECO:0000256" key="1">
    <source>
        <dbReference type="ARBA" id="ARBA00022722"/>
    </source>
</evidence>
<accession>W4NA30</accession>
<keyword evidence="2 9" id="KW-0547">Nucleotide-binding</keyword>
<dbReference type="Proteomes" id="UP000019155">
    <property type="component" value="Unassembled WGS sequence"/>
</dbReference>
<dbReference type="InterPro" id="IPR011604">
    <property type="entry name" value="PDDEXK-like_dom_sf"/>
</dbReference>
<dbReference type="InterPro" id="IPR014016">
    <property type="entry name" value="UvrD-like_ATP-bd"/>
</dbReference>
<gene>
    <name evidence="12" type="ORF">BMOU_0656</name>
</gene>
<evidence type="ECO:0000256" key="10">
    <source>
        <dbReference type="SAM" id="MobiDB-lite"/>
    </source>
</evidence>
<keyword evidence="8" id="KW-0234">DNA repair</keyword>
<dbReference type="Gene3D" id="3.90.320.10">
    <property type="match status" value="1"/>
</dbReference>
<dbReference type="Gene3D" id="1.10.10.160">
    <property type="match status" value="1"/>
</dbReference>
<dbReference type="SUPFAM" id="SSF52540">
    <property type="entry name" value="P-loop containing nucleoside triphosphate hydrolases"/>
    <property type="match status" value="1"/>
</dbReference>
<proteinExistence type="predicted"/>
<dbReference type="GO" id="GO:0006281">
    <property type="term" value="P:DNA repair"/>
    <property type="evidence" value="ECO:0007669"/>
    <property type="project" value="UniProtKB-KW"/>
</dbReference>
<keyword evidence="4 9" id="KW-0378">Hydrolase</keyword>
<evidence type="ECO:0000256" key="9">
    <source>
        <dbReference type="PROSITE-ProRule" id="PRU00560"/>
    </source>
</evidence>
<evidence type="ECO:0000313" key="13">
    <source>
        <dbReference type="Proteomes" id="UP000019155"/>
    </source>
</evidence>
<evidence type="ECO:0000313" key="12">
    <source>
        <dbReference type="EMBL" id="ETY71917.1"/>
    </source>
</evidence>
<keyword evidence="5 9" id="KW-0347">Helicase</keyword>